<accession>A0A8T2SA87</accession>
<organism evidence="2 3">
    <name type="scientific">Ceratopteris richardii</name>
    <name type="common">Triangle waterfern</name>
    <dbReference type="NCBI Taxonomy" id="49495"/>
    <lineage>
        <taxon>Eukaryota</taxon>
        <taxon>Viridiplantae</taxon>
        <taxon>Streptophyta</taxon>
        <taxon>Embryophyta</taxon>
        <taxon>Tracheophyta</taxon>
        <taxon>Polypodiopsida</taxon>
        <taxon>Polypodiidae</taxon>
        <taxon>Polypodiales</taxon>
        <taxon>Pteridineae</taxon>
        <taxon>Pteridaceae</taxon>
        <taxon>Parkerioideae</taxon>
        <taxon>Ceratopteris</taxon>
    </lineage>
</organism>
<comment type="caution">
    <text evidence="2">The sequence shown here is derived from an EMBL/GenBank/DDBJ whole genome shotgun (WGS) entry which is preliminary data.</text>
</comment>
<feature type="chain" id="PRO_5035915890" evidence="1">
    <location>
        <begin position="31"/>
        <end position="105"/>
    </location>
</feature>
<dbReference type="Proteomes" id="UP000825935">
    <property type="component" value="Chromosome 21"/>
</dbReference>
<evidence type="ECO:0000313" key="3">
    <source>
        <dbReference type="Proteomes" id="UP000825935"/>
    </source>
</evidence>
<dbReference type="AlphaFoldDB" id="A0A8T2SA87"/>
<protein>
    <submittedName>
        <fullName evidence="2">Uncharacterized protein</fullName>
    </submittedName>
</protein>
<keyword evidence="1" id="KW-0732">Signal</keyword>
<dbReference type="EMBL" id="CM035426">
    <property type="protein sequence ID" value="KAH7314422.1"/>
    <property type="molecule type" value="Genomic_DNA"/>
</dbReference>
<keyword evidence="3" id="KW-1185">Reference proteome</keyword>
<evidence type="ECO:0000313" key="2">
    <source>
        <dbReference type="EMBL" id="KAH7314422.1"/>
    </source>
</evidence>
<evidence type="ECO:0000256" key="1">
    <source>
        <dbReference type="SAM" id="SignalP"/>
    </source>
</evidence>
<feature type="signal peptide" evidence="1">
    <location>
        <begin position="1"/>
        <end position="30"/>
    </location>
</feature>
<dbReference type="OrthoDB" id="2107166at2759"/>
<name>A0A8T2SA87_CERRI</name>
<reference evidence="2" key="1">
    <citation type="submission" date="2021-08" db="EMBL/GenBank/DDBJ databases">
        <title>WGS assembly of Ceratopteris richardii.</title>
        <authorList>
            <person name="Marchant D.B."/>
            <person name="Chen G."/>
            <person name="Jenkins J."/>
            <person name="Shu S."/>
            <person name="Leebens-Mack J."/>
            <person name="Grimwood J."/>
            <person name="Schmutz J."/>
            <person name="Soltis P."/>
            <person name="Soltis D."/>
            <person name="Chen Z.-H."/>
        </authorList>
    </citation>
    <scope>NUCLEOTIDE SEQUENCE</scope>
    <source>
        <strain evidence="2">Whitten #5841</strain>
        <tissue evidence="2">Leaf</tissue>
    </source>
</reference>
<gene>
    <name evidence="2" type="ORF">KP509_21G002700</name>
</gene>
<sequence>MGSSSQKGSGFGPPCALLYCWAVLLGDGNAQDAIAHVAQQCNTENEPCPTMVGYTAPITFNLSVIAKLFSLNTSQLLGPNDIDTSLPNRSGLLLSASSGKPYLIP</sequence>
<proteinExistence type="predicted"/>